<dbReference type="EC" id="2.5.1.160" evidence="7"/>
<comment type="catalytic activity">
    <reaction evidence="6">
        <text>O-phospho-L-homoserine + L-cysteine = L,L-cystathionine + phosphate</text>
        <dbReference type="Rhea" id="RHEA:80891"/>
        <dbReference type="ChEBI" id="CHEBI:35235"/>
        <dbReference type="ChEBI" id="CHEBI:43474"/>
        <dbReference type="ChEBI" id="CHEBI:57590"/>
        <dbReference type="ChEBI" id="CHEBI:58161"/>
        <dbReference type="EC" id="2.5.1.160"/>
    </reaction>
</comment>
<dbReference type="GO" id="GO:0009507">
    <property type="term" value="C:chloroplast"/>
    <property type="evidence" value="ECO:0007669"/>
    <property type="project" value="TreeGrafter"/>
</dbReference>
<evidence type="ECO:0000256" key="7">
    <source>
        <dbReference type="ARBA" id="ARBA00093596"/>
    </source>
</evidence>
<dbReference type="CDD" id="cd00614">
    <property type="entry name" value="CGS_like"/>
    <property type="match status" value="1"/>
</dbReference>
<dbReference type="Proteomes" id="UP001472866">
    <property type="component" value="Chromosome 13"/>
</dbReference>
<dbReference type="PROSITE" id="PS00868">
    <property type="entry name" value="CYS_MET_METAB_PP"/>
    <property type="match status" value="1"/>
</dbReference>
<dbReference type="EMBL" id="CP151513">
    <property type="protein sequence ID" value="WZN65860.1"/>
    <property type="molecule type" value="Genomic_DNA"/>
</dbReference>
<dbReference type="Gene3D" id="3.90.1150.10">
    <property type="entry name" value="Aspartate Aminotransferase, domain 1"/>
    <property type="match status" value="1"/>
</dbReference>
<feature type="modified residue" description="N6-(pyridoxal phosphate)lysine" evidence="8">
    <location>
        <position position="278"/>
    </location>
</feature>
<dbReference type="InterPro" id="IPR044639">
    <property type="entry name" value="CGS1/2"/>
</dbReference>
<dbReference type="InterPro" id="IPR015422">
    <property type="entry name" value="PyrdxlP-dep_Trfase_small"/>
</dbReference>
<evidence type="ECO:0000256" key="6">
    <source>
        <dbReference type="ARBA" id="ARBA00093261"/>
    </source>
</evidence>
<name>A0AAX4PHP9_9CHLO</name>
<dbReference type="AlphaFoldDB" id="A0AAX4PHP9"/>
<evidence type="ECO:0000256" key="8">
    <source>
        <dbReference type="PIRSR" id="PIRSR001434-2"/>
    </source>
</evidence>
<organism evidence="11 12">
    <name type="scientific">Chloropicon roscoffensis</name>
    <dbReference type="NCBI Taxonomy" id="1461544"/>
    <lineage>
        <taxon>Eukaryota</taxon>
        <taxon>Viridiplantae</taxon>
        <taxon>Chlorophyta</taxon>
        <taxon>Chloropicophyceae</taxon>
        <taxon>Chloropicales</taxon>
        <taxon>Chloropicaceae</taxon>
        <taxon>Chloropicon</taxon>
    </lineage>
</organism>
<reference evidence="11 12" key="1">
    <citation type="submission" date="2024-03" db="EMBL/GenBank/DDBJ databases">
        <title>Complete genome sequence of the green alga Chloropicon roscoffensis RCC1871.</title>
        <authorList>
            <person name="Lemieux C."/>
            <person name="Pombert J.-F."/>
            <person name="Otis C."/>
            <person name="Turmel M."/>
        </authorList>
    </citation>
    <scope>NUCLEOTIDE SEQUENCE [LARGE SCALE GENOMIC DNA]</scope>
    <source>
        <strain evidence="11 12">RCC1871</strain>
    </source>
</reference>
<evidence type="ECO:0000256" key="10">
    <source>
        <dbReference type="SAM" id="MobiDB-lite"/>
    </source>
</evidence>
<evidence type="ECO:0000256" key="5">
    <source>
        <dbReference type="ARBA" id="ARBA00093222"/>
    </source>
</evidence>
<sequence>MWRVRNAGGLTSTPTCSTRAHGSRCVLVRAAGGKRESARTSSLDTSPGVDKSSSGSGNGAFGSGGAEGLFASSGTDCVHKGERKGRPRIKDALTTPIVQTSTYWFEDTEELIEYQEGRYQSYEYGRYGNPTVRVCEEKIAELEKAEECLVSGSGMNTATTMLLALVPQHGHIITTTDCYRRTRQFIQTFLADKMNVTATVLDPSDLEGLERALKENDVTLYFSESPTNPYLRCIDVPTVSRLCRENGAISVVDGTFATPVNQKPLELGVDLVISSGTKYMAGHNDVLCGYIAGSKELVGQVKHMQNILGGVMDPHAGYLLLRGMKTLELRIARQNETAMRMALALQDHPRVKVVHYPGLPSHPDYENAKNQMRGYGGVVSFEVDGDLWQTAKVIDSVRLPYIAPSLGGVESLIEQPTVVSYWDQPAETRAEIGIKDSLIRYACGIENFEDLWADLKQALDGF</sequence>
<dbReference type="GO" id="GO:0030170">
    <property type="term" value="F:pyridoxal phosphate binding"/>
    <property type="evidence" value="ECO:0007669"/>
    <property type="project" value="InterPro"/>
</dbReference>
<comment type="cofactor">
    <cofactor evidence="1 9">
        <name>pyridoxal 5'-phosphate</name>
        <dbReference type="ChEBI" id="CHEBI:597326"/>
    </cofactor>
</comment>
<dbReference type="GO" id="GO:0009086">
    <property type="term" value="P:methionine biosynthetic process"/>
    <property type="evidence" value="ECO:0007669"/>
    <property type="project" value="InterPro"/>
</dbReference>
<protein>
    <recommendedName>
        <fullName evidence="7">plant cystathionine gamma-synthase</fullName>
        <ecNumber evidence="7">2.5.1.160</ecNumber>
    </recommendedName>
</protein>
<dbReference type="PANTHER" id="PTHR43379:SF1">
    <property type="entry name" value="CYSTATHIONINE GAMMA-SYNTHASE 1, CHLOROPLASTIC-RELATED"/>
    <property type="match status" value="1"/>
</dbReference>
<dbReference type="FunFam" id="3.40.640.10:FF:000046">
    <property type="entry name" value="Cystathionine gamma-lyase"/>
    <property type="match status" value="1"/>
</dbReference>
<dbReference type="PIRSF" id="PIRSF001434">
    <property type="entry name" value="CGS"/>
    <property type="match status" value="1"/>
</dbReference>
<evidence type="ECO:0000256" key="9">
    <source>
        <dbReference type="RuleBase" id="RU362118"/>
    </source>
</evidence>
<evidence type="ECO:0000313" key="11">
    <source>
        <dbReference type="EMBL" id="WZN65860.1"/>
    </source>
</evidence>
<comment type="catalytic activity">
    <reaction evidence="5">
        <text>O-succinyl-L-homoserine + L-cysteine = L,L-cystathionine + succinate + H(+)</text>
        <dbReference type="Rhea" id="RHEA:20397"/>
        <dbReference type="ChEBI" id="CHEBI:15378"/>
        <dbReference type="ChEBI" id="CHEBI:30031"/>
        <dbReference type="ChEBI" id="CHEBI:35235"/>
        <dbReference type="ChEBI" id="CHEBI:57661"/>
        <dbReference type="ChEBI" id="CHEBI:58161"/>
    </reaction>
</comment>
<dbReference type="Gene3D" id="3.40.640.10">
    <property type="entry name" value="Type I PLP-dependent aspartate aminotransferase-like (Major domain)"/>
    <property type="match status" value="1"/>
</dbReference>
<evidence type="ECO:0000256" key="1">
    <source>
        <dbReference type="ARBA" id="ARBA00001933"/>
    </source>
</evidence>
<evidence type="ECO:0000256" key="3">
    <source>
        <dbReference type="ARBA" id="ARBA00022898"/>
    </source>
</evidence>
<evidence type="ECO:0000256" key="4">
    <source>
        <dbReference type="ARBA" id="ARBA00060510"/>
    </source>
</evidence>
<comment type="pathway">
    <text evidence="4">Amino-acid biosynthesis; L-methionine biosynthesis via de novo pathway; L-cystathionine from O-succinyl-L-homoserine: step 1/1.</text>
</comment>
<dbReference type="InterPro" id="IPR054542">
    <property type="entry name" value="Cys_met_metab_PP"/>
</dbReference>
<feature type="region of interest" description="Disordered" evidence="10">
    <location>
        <begin position="36"/>
        <end position="60"/>
    </location>
</feature>
<dbReference type="InterPro" id="IPR000277">
    <property type="entry name" value="Cys/Met-Metab_PyrdxlP-dep_enz"/>
</dbReference>
<keyword evidence="12" id="KW-1185">Reference proteome</keyword>
<dbReference type="InterPro" id="IPR015424">
    <property type="entry name" value="PyrdxlP-dep_Trfase"/>
</dbReference>
<accession>A0AAX4PHP9</accession>
<dbReference type="FunFam" id="3.90.1150.10:FF:000033">
    <property type="entry name" value="Cystathionine gamma-synthase"/>
    <property type="match status" value="1"/>
</dbReference>
<dbReference type="GO" id="GO:0003962">
    <property type="term" value="F:cystathionine gamma-synthase activity"/>
    <property type="evidence" value="ECO:0007669"/>
    <property type="project" value="InterPro"/>
</dbReference>
<proteinExistence type="inferred from homology"/>
<comment type="similarity">
    <text evidence="2 9">Belongs to the trans-sulfuration enzymes family.</text>
</comment>
<dbReference type="Pfam" id="PF01053">
    <property type="entry name" value="Cys_Met_Meta_PP"/>
    <property type="match status" value="1"/>
</dbReference>
<gene>
    <name evidence="11" type="ORF">HKI87_13g74220</name>
</gene>
<evidence type="ECO:0000256" key="2">
    <source>
        <dbReference type="ARBA" id="ARBA00009077"/>
    </source>
</evidence>
<dbReference type="InterPro" id="IPR015421">
    <property type="entry name" value="PyrdxlP-dep_Trfase_major"/>
</dbReference>
<dbReference type="SUPFAM" id="SSF53383">
    <property type="entry name" value="PLP-dependent transferases"/>
    <property type="match status" value="1"/>
</dbReference>
<dbReference type="GO" id="GO:0019346">
    <property type="term" value="P:transsulfuration"/>
    <property type="evidence" value="ECO:0007669"/>
    <property type="project" value="InterPro"/>
</dbReference>
<dbReference type="PANTHER" id="PTHR43379">
    <property type="entry name" value="CYSTATHIONINE GAMMA-SYNTHASE"/>
    <property type="match status" value="1"/>
</dbReference>
<keyword evidence="3 8" id="KW-0663">Pyridoxal phosphate</keyword>
<evidence type="ECO:0000313" key="12">
    <source>
        <dbReference type="Proteomes" id="UP001472866"/>
    </source>
</evidence>